<organism evidence="1 2">
    <name type="scientific">Viridibacillus soli</name>
    <dbReference type="NCBI Taxonomy" id="2798301"/>
    <lineage>
        <taxon>Bacteria</taxon>
        <taxon>Bacillati</taxon>
        <taxon>Bacillota</taxon>
        <taxon>Bacilli</taxon>
        <taxon>Bacillales</taxon>
        <taxon>Caryophanaceae</taxon>
        <taxon>Viridibacillus</taxon>
    </lineage>
</organism>
<gene>
    <name evidence="1" type="ORF">JFL43_09910</name>
</gene>
<evidence type="ECO:0000313" key="2">
    <source>
        <dbReference type="Proteomes" id="UP000618943"/>
    </source>
</evidence>
<sequence>MTNHKVVIIDFIHNGPQTCFVKFSGFDGDNNNEYEGMVRFVGEMPYGDIIHPTKSELSNDCREFLKDYLLDKYQLGEFNE</sequence>
<evidence type="ECO:0000313" key="1">
    <source>
        <dbReference type="EMBL" id="MBK3495164.1"/>
    </source>
</evidence>
<name>A0ABS1H786_9BACL</name>
<dbReference type="EMBL" id="JAEOAH010000011">
    <property type="protein sequence ID" value="MBK3495164.1"/>
    <property type="molecule type" value="Genomic_DNA"/>
</dbReference>
<proteinExistence type="predicted"/>
<comment type="caution">
    <text evidence="1">The sequence shown here is derived from an EMBL/GenBank/DDBJ whole genome shotgun (WGS) entry which is preliminary data.</text>
</comment>
<dbReference type="Proteomes" id="UP000618943">
    <property type="component" value="Unassembled WGS sequence"/>
</dbReference>
<reference evidence="1 2" key="1">
    <citation type="submission" date="2020-12" db="EMBL/GenBank/DDBJ databases">
        <title>YIM B01967 draft genome.</title>
        <authorList>
            <person name="Yan X."/>
        </authorList>
    </citation>
    <scope>NUCLEOTIDE SEQUENCE [LARGE SCALE GENOMIC DNA]</scope>
    <source>
        <strain evidence="1 2">YIM B01967</strain>
    </source>
</reference>
<dbReference type="RefSeq" id="WP_200748932.1">
    <property type="nucleotide sequence ID" value="NZ_JAEOAH010000011.1"/>
</dbReference>
<accession>A0ABS1H786</accession>
<keyword evidence="2" id="KW-1185">Reference proteome</keyword>
<protein>
    <submittedName>
        <fullName evidence="1">Uncharacterized protein</fullName>
    </submittedName>
</protein>